<comment type="function">
    <text evidence="9">CRISPR (clustered regularly interspaced short palindromic repeat) is an adaptive immune system that provides protection against mobile genetic elements (viruses, transposable elements and conjugative plasmids). CRISPR clusters contain sequences complementary to antecedent mobile elements and target invading nucleic acids. CRISPR clusters are transcribed and processed into CRISPR RNA (crRNA).</text>
</comment>
<dbReference type="EC" id="3.1.12.1" evidence="9"/>
<comment type="cofactor">
    <cofactor evidence="9">
        <name>Mg(2+)</name>
        <dbReference type="ChEBI" id="CHEBI:18420"/>
    </cofactor>
    <cofactor evidence="9">
        <name>Mn(2+)</name>
        <dbReference type="ChEBI" id="CHEBI:29035"/>
    </cofactor>
    <text evidence="9">Mg(2+) or Mn(2+) required for ssDNA cleavage activity.</text>
</comment>
<dbReference type="NCBIfam" id="TIGR00372">
    <property type="entry name" value="cas4"/>
    <property type="match status" value="1"/>
</dbReference>
<evidence type="ECO:0000259" key="10">
    <source>
        <dbReference type="Pfam" id="PF01930"/>
    </source>
</evidence>
<dbReference type="GO" id="GO:0051536">
    <property type="term" value="F:iron-sulfur cluster binding"/>
    <property type="evidence" value="ECO:0007669"/>
    <property type="project" value="UniProtKB-KW"/>
</dbReference>
<keyword evidence="5 9" id="KW-0408">Iron</keyword>
<evidence type="ECO:0000313" key="11">
    <source>
        <dbReference type="EMBL" id="SMG44469.1"/>
    </source>
</evidence>
<organism evidence="11 12">
    <name type="scientific">Dethiosulfovibrio salsuginis</name>
    <dbReference type="NCBI Taxonomy" id="561720"/>
    <lineage>
        <taxon>Bacteria</taxon>
        <taxon>Thermotogati</taxon>
        <taxon>Synergistota</taxon>
        <taxon>Synergistia</taxon>
        <taxon>Synergistales</taxon>
        <taxon>Dethiosulfovibrionaceae</taxon>
        <taxon>Dethiosulfovibrio</taxon>
    </lineage>
</organism>
<evidence type="ECO:0000256" key="3">
    <source>
        <dbReference type="ARBA" id="ARBA00022801"/>
    </source>
</evidence>
<accession>A0A1X7KSB2</accession>
<evidence type="ECO:0000256" key="4">
    <source>
        <dbReference type="ARBA" id="ARBA00022839"/>
    </source>
</evidence>
<dbReference type="PANTHER" id="PTHR37168:SF2">
    <property type="entry name" value="CRISPR-ASSOCIATED EXONUCLEASE CAS4"/>
    <property type="match status" value="1"/>
</dbReference>
<keyword evidence="3 9" id="KW-0378">Hydrolase</keyword>
<dbReference type="AlphaFoldDB" id="A0A1X7KSB2"/>
<dbReference type="Gene3D" id="3.90.320.10">
    <property type="match status" value="1"/>
</dbReference>
<dbReference type="GO" id="GO:0004527">
    <property type="term" value="F:exonuclease activity"/>
    <property type="evidence" value="ECO:0007669"/>
    <property type="project" value="UniProtKB-KW"/>
</dbReference>
<comment type="similarity">
    <text evidence="9">Belongs to the CRISPR-associated exonuclease Cas4 family.</text>
</comment>
<keyword evidence="1 9" id="KW-0540">Nuclease</keyword>
<evidence type="ECO:0000256" key="2">
    <source>
        <dbReference type="ARBA" id="ARBA00022723"/>
    </source>
</evidence>
<protein>
    <recommendedName>
        <fullName evidence="9">CRISPR-associated exonuclease Cas4</fullName>
        <ecNumber evidence="9">3.1.12.1</ecNumber>
    </recommendedName>
</protein>
<evidence type="ECO:0000256" key="8">
    <source>
        <dbReference type="ARBA" id="ARBA00023211"/>
    </source>
</evidence>
<dbReference type="EMBL" id="FXBB01000035">
    <property type="protein sequence ID" value="SMG44469.1"/>
    <property type="molecule type" value="Genomic_DNA"/>
</dbReference>
<gene>
    <name evidence="11" type="ORF">SAMN06275492_13522</name>
</gene>
<keyword evidence="4 9" id="KW-0269">Exonuclease</keyword>
<dbReference type="InterPro" id="IPR022765">
    <property type="entry name" value="Dna2/Cas4_DUF83"/>
</dbReference>
<evidence type="ECO:0000313" key="12">
    <source>
        <dbReference type="Proteomes" id="UP000193355"/>
    </source>
</evidence>
<reference evidence="12" key="1">
    <citation type="submission" date="2017-04" db="EMBL/GenBank/DDBJ databases">
        <authorList>
            <person name="Varghese N."/>
            <person name="Submissions S."/>
        </authorList>
    </citation>
    <scope>NUCLEOTIDE SEQUENCE [LARGE SCALE GENOMIC DNA]</scope>
    <source>
        <strain evidence="12">USBA 82</strain>
    </source>
</reference>
<sequence>MNSETMEIGGTLVQSASVCSRQLWLESRKISQDQGNDHLLIGRLIDGNSYSRDRKSVPFGANRFDVMRTEGTTLVIGEIKKSSKSIEAARMQLCHYLYELSLSGVDAKGVLMVPAEKRREEVILSQEAIKNLSDLYGYIREICGKENPPSPQWCRYCNGCAYAEFCWS</sequence>
<dbReference type="STRING" id="561720.SAMN06275492_13522"/>
<keyword evidence="12" id="KW-1185">Reference proteome</keyword>
<dbReference type="Proteomes" id="UP000193355">
    <property type="component" value="Unassembled WGS sequence"/>
</dbReference>
<evidence type="ECO:0000256" key="5">
    <source>
        <dbReference type="ARBA" id="ARBA00023004"/>
    </source>
</evidence>
<dbReference type="InterPro" id="IPR013343">
    <property type="entry name" value="CRISPR-assoc_prot_Cas4"/>
</dbReference>
<dbReference type="PANTHER" id="PTHR37168">
    <property type="entry name" value="CRISPR-ASSOCIATED EXONUCLEASE CAS4"/>
    <property type="match status" value="1"/>
</dbReference>
<keyword evidence="6 9" id="KW-0411">Iron-sulfur</keyword>
<dbReference type="GO" id="GO:0051607">
    <property type="term" value="P:defense response to virus"/>
    <property type="evidence" value="ECO:0007669"/>
    <property type="project" value="UniProtKB-KW"/>
</dbReference>
<evidence type="ECO:0000256" key="1">
    <source>
        <dbReference type="ARBA" id="ARBA00022722"/>
    </source>
</evidence>
<dbReference type="InterPro" id="IPR011604">
    <property type="entry name" value="PDDEXK-like_dom_sf"/>
</dbReference>
<keyword evidence="2 9" id="KW-0479">Metal-binding</keyword>
<evidence type="ECO:0000256" key="6">
    <source>
        <dbReference type="ARBA" id="ARBA00023014"/>
    </source>
</evidence>
<dbReference type="Pfam" id="PF01930">
    <property type="entry name" value="Cas_Cas4"/>
    <property type="match status" value="1"/>
</dbReference>
<feature type="domain" description="DUF83" evidence="10">
    <location>
        <begin position="10"/>
        <end position="168"/>
    </location>
</feature>
<keyword evidence="7 9" id="KW-0051">Antiviral defense</keyword>
<name>A0A1X7KSB2_9BACT</name>
<proteinExistence type="inferred from homology"/>
<comment type="cofactor">
    <cofactor evidence="9">
        <name>iron-sulfur cluster</name>
        <dbReference type="ChEBI" id="CHEBI:30408"/>
    </cofactor>
</comment>
<evidence type="ECO:0000256" key="9">
    <source>
        <dbReference type="RuleBase" id="RU365022"/>
    </source>
</evidence>
<keyword evidence="8 9" id="KW-0464">Manganese</keyword>
<evidence type="ECO:0000256" key="7">
    <source>
        <dbReference type="ARBA" id="ARBA00023118"/>
    </source>
</evidence>
<dbReference type="GO" id="GO:0046872">
    <property type="term" value="F:metal ion binding"/>
    <property type="evidence" value="ECO:0007669"/>
    <property type="project" value="UniProtKB-KW"/>
</dbReference>
<dbReference type="RefSeq" id="WP_234986219.1">
    <property type="nucleotide sequence ID" value="NZ_FXBB01000035.1"/>
</dbReference>